<dbReference type="Proteomes" id="UP000789920">
    <property type="component" value="Unassembled WGS sequence"/>
</dbReference>
<dbReference type="EMBL" id="CAJVQC010023251">
    <property type="protein sequence ID" value="CAG8721503.1"/>
    <property type="molecule type" value="Genomic_DNA"/>
</dbReference>
<sequence length="62" mass="6939">EAILEILSEVLAINDFIVQPKQHVPICKENDNPSNNNTSNFNSVIDQLVHKVIRVSNNNANI</sequence>
<evidence type="ECO:0000313" key="1">
    <source>
        <dbReference type="EMBL" id="CAG8721503.1"/>
    </source>
</evidence>
<keyword evidence="2" id="KW-1185">Reference proteome</keyword>
<feature type="non-terminal residue" evidence="1">
    <location>
        <position position="62"/>
    </location>
</feature>
<accession>A0ACA9PY94</accession>
<name>A0ACA9PY94_9GLOM</name>
<protein>
    <submittedName>
        <fullName evidence="1">26815_t:CDS:1</fullName>
    </submittedName>
</protein>
<organism evidence="1 2">
    <name type="scientific">Racocetra persica</name>
    <dbReference type="NCBI Taxonomy" id="160502"/>
    <lineage>
        <taxon>Eukaryota</taxon>
        <taxon>Fungi</taxon>
        <taxon>Fungi incertae sedis</taxon>
        <taxon>Mucoromycota</taxon>
        <taxon>Glomeromycotina</taxon>
        <taxon>Glomeromycetes</taxon>
        <taxon>Diversisporales</taxon>
        <taxon>Gigasporaceae</taxon>
        <taxon>Racocetra</taxon>
    </lineage>
</organism>
<gene>
    <name evidence="1" type="ORF">RPERSI_LOCUS11337</name>
</gene>
<evidence type="ECO:0000313" key="2">
    <source>
        <dbReference type="Proteomes" id="UP000789920"/>
    </source>
</evidence>
<reference evidence="1" key="1">
    <citation type="submission" date="2021-06" db="EMBL/GenBank/DDBJ databases">
        <authorList>
            <person name="Kallberg Y."/>
            <person name="Tangrot J."/>
            <person name="Rosling A."/>
        </authorList>
    </citation>
    <scope>NUCLEOTIDE SEQUENCE</scope>
    <source>
        <strain evidence="1">MA461A</strain>
    </source>
</reference>
<comment type="caution">
    <text evidence="1">The sequence shown here is derived from an EMBL/GenBank/DDBJ whole genome shotgun (WGS) entry which is preliminary data.</text>
</comment>
<proteinExistence type="predicted"/>
<feature type="non-terminal residue" evidence="1">
    <location>
        <position position="1"/>
    </location>
</feature>